<evidence type="ECO:0000313" key="4">
    <source>
        <dbReference type="EMBL" id="SER64481.1"/>
    </source>
</evidence>
<dbReference type="GO" id="GO:0005886">
    <property type="term" value="C:plasma membrane"/>
    <property type="evidence" value="ECO:0007669"/>
    <property type="project" value="TreeGrafter"/>
</dbReference>
<proteinExistence type="predicted"/>
<dbReference type="AlphaFoldDB" id="A0A1H9QV31"/>
<comment type="caution">
    <text evidence="4">The sequence shown here is derived from an EMBL/GenBank/DDBJ whole genome shotgun (WGS) entry which is preliminary data.</text>
</comment>
<dbReference type="SUPFAM" id="SSF55073">
    <property type="entry name" value="Nucleotide cyclase"/>
    <property type="match status" value="1"/>
</dbReference>
<dbReference type="RefSeq" id="WP_177169617.1">
    <property type="nucleotide sequence ID" value="NZ_FOGV01000003.1"/>
</dbReference>
<dbReference type="GO" id="GO:0043709">
    <property type="term" value="P:cell adhesion involved in single-species biofilm formation"/>
    <property type="evidence" value="ECO:0007669"/>
    <property type="project" value="TreeGrafter"/>
</dbReference>
<keyword evidence="2" id="KW-1133">Transmembrane helix</keyword>
<dbReference type="CDD" id="cd01949">
    <property type="entry name" value="GGDEF"/>
    <property type="match status" value="1"/>
</dbReference>
<dbReference type="InterPro" id="IPR050469">
    <property type="entry name" value="Diguanylate_Cyclase"/>
</dbReference>
<sequence length="346" mass="39672">MVDSLKLRLFYSILAMVAVLSSINIAGNIAGSFPATVNGKWLLLILISAIAFFAAKKRRYTERVMFAFFLFLIIAFFPYAYIESGGSANNGLGYVYLTLICITYLFRSWRRWFFVLLLIAVFLSLHTLEYTSPELFPVYPADTQFIDRIIQVPLILLVSAAIIWRFAKDYEQATSKLAYYAHRDDLTGLFNRRLFNQYIDDIMHSPGRDGYLALIDLDNFKLINDFYGHASGDRVLKSFANLLQQQFPEAEHMLSRWGGDEFAIVFCGEKDELLHRLKNVRTAFEKNTEVFEKRVGISFGFTRIASAESVSELLHSADQNQYSMKSERKKPASTHVYNGYMASQTE</sequence>
<dbReference type="PANTHER" id="PTHR45138:SF9">
    <property type="entry name" value="DIGUANYLATE CYCLASE DGCM-RELATED"/>
    <property type="match status" value="1"/>
</dbReference>
<evidence type="ECO:0000259" key="3">
    <source>
        <dbReference type="PROSITE" id="PS50887"/>
    </source>
</evidence>
<protein>
    <submittedName>
        <fullName evidence="4">Diguanylate cyclase (GGDEF) domain-containing protein</fullName>
    </submittedName>
</protein>
<dbReference type="Proteomes" id="UP000199318">
    <property type="component" value="Unassembled WGS sequence"/>
</dbReference>
<accession>A0A1H9QV31</accession>
<evidence type="ECO:0000256" key="2">
    <source>
        <dbReference type="SAM" id="Phobius"/>
    </source>
</evidence>
<name>A0A1H9QV31_9BACI</name>
<dbReference type="InterPro" id="IPR000160">
    <property type="entry name" value="GGDEF_dom"/>
</dbReference>
<feature type="transmembrane region" description="Helical" evidence="2">
    <location>
        <begin position="9"/>
        <end position="31"/>
    </location>
</feature>
<keyword evidence="5" id="KW-1185">Reference proteome</keyword>
<dbReference type="InterPro" id="IPR029787">
    <property type="entry name" value="Nucleotide_cyclase"/>
</dbReference>
<dbReference type="SMART" id="SM00267">
    <property type="entry name" value="GGDEF"/>
    <property type="match status" value="1"/>
</dbReference>
<dbReference type="Pfam" id="PF00990">
    <property type="entry name" value="GGDEF"/>
    <property type="match status" value="1"/>
</dbReference>
<keyword evidence="2" id="KW-0472">Membrane</keyword>
<organism evidence="4 5">
    <name type="scientific">Salisediminibacterium halotolerans</name>
    <dbReference type="NCBI Taxonomy" id="517425"/>
    <lineage>
        <taxon>Bacteria</taxon>
        <taxon>Bacillati</taxon>
        <taxon>Bacillota</taxon>
        <taxon>Bacilli</taxon>
        <taxon>Bacillales</taxon>
        <taxon>Bacillaceae</taxon>
        <taxon>Salisediminibacterium</taxon>
    </lineage>
</organism>
<dbReference type="NCBIfam" id="TIGR00254">
    <property type="entry name" value="GGDEF"/>
    <property type="match status" value="1"/>
</dbReference>
<dbReference type="EMBL" id="FOGV01000003">
    <property type="protein sequence ID" value="SER64481.1"/>
    <property type="molecule type" value="Genomic_DNA"/>
</dbReference>
<dbReference type="InterPro" id="IPR043128">
    <property type="entry name" value="Rev_trsase/Diguanyl_cyclase"/>
</dbReference>
<dbReference type="GO" id="GO:0052621">
    <property type="term" value="F:diguanylate cyclase activity"/>
    <property type="evidence" value="ECO:0007669"/>
    <property type="project" value="TreeGrafter"/>
</dbReference>
<feature type="transmembrane region" description="Helical" evidence="2">
    <location>
        <begin position="112"/>
        <end position="128"/>
    </location>
</feature>
<dbReference type="PROSITE" id="PS50887">
    <property type="entry name" value="GGDEF"/>
    <property type="match status" value="1"/>
</dbReference>
<dbReference type="Gene3D" id="3.30.70.270">
    <property type="match status" value="1"/>
</dbReference>
<reference evidence="5" key="1">
    <citation type="submission" date="2016-10" db="EMBL/GenBank/DDBJ databases">
        <authorList>
            <person name="de Groot N.N."/>
        </authorList>
    </citation>
    <scope>NUCLEOTIDE SEQUENCE [LARGE SCALE GENOMIC DNA]</scope>
    <source>
        <strain evidence="5">10nlg</strain>
    </source>
</reference>
<feature type="transmembrane region" description="Helical" evidence="2">
    <location>
        <begin position="64"/>
        <end position="82"/>
    </location>
</feature>
<keyword evidence="2" id="KW-0812">Transmembrane</keyword>
<feature type="transmembrane region" description="Helical" evidence="2">
    <location>
        <begin position="148"/>
        <end position="167"/>
    </location>
</feature>
<gene>
    <name evidence="4" type="ORF">SAMN05444126_103151</name>
</gene>
<feature type="region of interest" description="Disordered" evidence="1">
    <location>
        <begin position="322"/>
        <end position="346"/>
    </location>
</feature>
<dbReference type="STRING" id="1464123.SAMN05444126_103151"/>
<feature type="transmembrane region" description="Helical" evidence="2">
    <location>
        <begin position="88"/>
        <end position="105"/>
    </location>
</feature>
<dbReference type="GO" id="GO:1902201">
    <property type="term" value="P:negative regulation of bacterial-type flagellum-dependent cell motility"/>
    <property type="evidence" value="ECO:0007669"/>
    <property type="project" value="TreeGrafter"/>
</dbReference>
<feature type="domain" description="GGDEF" evidence="3">
    <location>
        <begin position="208"/>
        <end position="339"/>
    </location>
</feature>
<feature type="transmembrane region" description="Helical" evidence="2">
    <location>
        <begin position="37"/>
        <end position="55"/>
    </location>
</feature>
<dbReference type="PANTHER" id="PTHR45138">
    <property type="entry name" value="REGULATORY COMPONENTS OF SENSORY TRANSDUCTION SYSTEM"/>
    <property type="match status" value="1"/>
</dbReference>
<evidence type="ECO:0000256" key="1">
    <source>
        <dbReference type="SAM" id="MobiDB-lite"/>
    </source>
</evidence>
<evidence type="ECO:0000313" key="5">
    <source>
        <dbReference type="Proteomes" id="UP000199318"/>
    </source>
</evidence>